<name>A0A7U7I7Z3_9GAMM</name>
<sequence>MLRDGTLILAITRQIGFNALTAFEIIAMQISAFTSGLASLHSGQQRVDRAASEIAANSLSRAEVAAVAPNEADLASQLIELERSKLEAQAGAKLVKTADEVLGTLIDTHA</sequence>
<evidence type="ECO:0000313" key="1">
    <source>
        <dbReference type="EMBL" id="CAD5106601.1"/>
    </source>
</evidence>
<dbReference type="EMBL" id="CAJFCI010000023">
    <property type="protein sequence ID" value="CAD5106601.1"/>
    <property type="molecule type" value="Genomic_DNA"/>
</dbReference>
<evidence type="ECO:0008006" key="3">
    <source>
        <dbReference type="Google" id="ProtNLM"/>
    </source>
</evidence>
<reference evidence="1 2" key="1">
    <citation type="submission" date="2020-08" db="EMBL/GenBank/DDBJ databases">
        <authorList>
            <person name="Criscuolo A."/>
        </authorList>
    </citation>
    <scope>NUCLEOTIDE SEQUENCE [LARGE SCALE GENOMIC DNA]</scope>
    <source>
        <strain evidence="1">CIP111764</strain>
    </source>
</reference>
<organism evidence="1 2">
    <name type="scientific">Zestomonas carbonaria</name>
    <dbReference type="NCBI Taxonomy" id="2762745"/>
    <lineage>
        <taxon>Bacteria</taxon>
        <taxon>Pseudomonadati</taxon>
        <taxon>Pseudomonadota</taxon>
        <taxon>Gammaproteobacteria</taxon>
        <taxon>Pseudomonadales</taxon>
        <taxon>Pseudomonadaceae</taxon>
        <taxon>Zestomonas</taxon>
    </lineage>
</organism>
<dbReference type="Proteomes" id="UP000583387">
    <property type="component" value="Unassembled WGS sequence"/>
</dbReference>
<comment type="caution">
    <text evidence="1">The sequence shown here is derived from an EMBL/GenBank/DDBJ whole genome shotgun (WGS) entry which is preliminary data.</text>
</comment>
<evidence type="ECO:0000313" key="2">
    <source>
        <dbReference type="Proteomes" id="UP000583387"/>
    </source>
</evidence>
<keyword evidence="2" id="KW-1185">Reference proteome</keyword>
<proteinExistence type="predicted"/>
<gene>
    <name evidence="1" type="ORF">PSEWESI4_00866</name>
</gene>
<dbReference type="AlphaFoldDB" id="A0A7U7I7Z3"/>
<accession>A0A7U7I7Z3</accession>
<protein>
    <recommendedName>
        <fullName evidence="3">Pyrroloquinoline quinone biosynthesis protein PqqE</fullName>
    </recommendedName>
</protein>